<dbReference type="Proteomes" id="UP001160390">
    <property type="component" value="Unassembled WGS sequence"/>
</dbReference>
<dbReference type="GO" id="GO:0000976">
    <property type="term" value="F:transcription cis-regulatory region binding"/>
    <property type="evidence" value="ECO:0007669"/>
    <property type="project" value="TreeGrafter"/>
</dbReference>
<name>A0AA35M825_9HYPO</name>
<comment type="subcellular location">
    <subcellularLocation>
        <location evidence="1">Nucleus</location>
    </subcellularLocation>
</comment>
<keyword evidence="4" id="KW-0804">Transcription</keyword>
<dbReference type="SUPFAM" id="SSF57701">
    <property type="entry name" value="Zn2/Cys6 DNA-binding domain"/>
    <property type="match status" value="1"/>
</dbReference>
<dbReference type="AlphaFoldDB" id="A0AA35M825"/>
<accession>A0AA35M825</accession>
<gene>
    <name evidence="8" type="ORF">CCHLO57077_00006031</name>
</gene>
<feature type="domain" description="Zn(2)-C6 fungal-type" evidence="7">
    <location>
        <begin position="8"/>
        <end position="40"/>
    </location>
</feature>
<protein>
    <recommendedName>
        <fullName evidence="7">Zn(2)-C6 fungal-type domain-containing protein</fullName>
    </recommendedName>
</protein>
<dbReference type="InterPro" id="IPR051089">
    <property type="entry name" value="prtT"/>
</dbReference>
<keyword evidence="5" id="KW-0539">Nucleus</keyword>
<dbReference type="PANTHER" id="PTHR31845:SF10">
    <property type="entry name" value="ZN(II)2CYS6 TRANSCRIPTION FACTOR (EUROFUNG)"/>
    <property type="match status" value="1"/>
</dbReference>
<evidence type="ECO:0000256" key="2">
    <source>
        <dbReference type="ARBA" id="ARBA00023015"/>
    </source>
</evidence>
<dbReference type="InterPro" id="IPR001138">
    <property type="entry name" value="Zn2Cys6_DnaBD"/>
</dbReference>
<evidence type="ECO:0000256" key="1">
    <source>
        <dbReference type="ARBA" id="ARBA00004123"/>
    </source>
</evidence>
<dbReference type="Gene3D" id="4.10.240.10">
    <property type="entry name" value="Zn(2)-C6 fungal-type DNA-binding domain"/>
    <property type="match status" value="1"/>
</dbReference>
<dbReference type="EMBL" id="CABFNP030001195">
    <property type="protein sequence ID" value="CAI6091850.1"/>
    <property type="molecule type" value="Genomic_DNA"/>
</dbReference>
<evidence type="ECO:0000313" key="8">
    <source>
        <dbReference type="EMBL" id="CAI6091850.1"/>
    </source>
</evidence>
<sequence length="679" mass="76395">MDNAKRNACSRCRSLKLRCLFDTFAGHGKCRRCYDKGSDCVFEAIAPRQRRKRTDTRVAALEKQIAGLKAAIDQHPVSDDAEDCTGTQDGAERGVNRPNNTVSQTHDRQASDGSLSRHLHDRIRRNQHPHSREETIPGLIEADVLPLHVGITFFDEFKNNVLPSYPILELTGSHTFTSLRSSQPLLLLGIVTAASRGSDQQLFAELHPRLRSLLADAVLVRGQCSLEIVRAILLMEVWYHPPQDLRHLNFYMWIQVAGILVRQLGLWPWTVDASKEGHNVLDQLGDRPRSHVRTAFAVYLSMSTYVSYHSLMASDHIRLTCLSVAISLRRPMTMIWTEHARASLQAFEDSARNAQDKRLVAWVKLQLLAGDLEALRIALSSTPQPEILEQTFSIDRQTIQRFEGRFIEWRNDSFDVIDDSLQIHFFYCRSKLYELAVLLSQTCSTSFPQAEGQLSSANNTMDIVWALMSLIQASHNVLDLLLRLDIKPYLRCPTVTTVRALYAIREIHLIWRSTRHHNPQYSQYITEEALSITFYLKQMNDFLARARGSEGFSVPDMALKSLASITNEVLDLATTTSHPRAVAGTSPVGSVNRSKELPADDLEAILTLASPLSEASASIAPAMRDRSPAFSSQHFNTAAAVDHQARNCNDFTRDGDQTTLSDFDMMIMPDAGWMLGPEF</sequence>
<keyword evidence="3" id="KW-0238">DNA-binding</keyword>
<evidence type="ECO:0000256" key="5">
    <source>
        <dbReference type="ARBA" id="ARBA00023242"/>
    </source>
</evidence>
<evidence type="ECO:0000259" key="7">
    <source>
        <dbReference type="PROSITE" id="PS00463"/>
    </source>
</evidence>
<dbReference type="CDD" id="cd00067">
    <property type="entry name" value="GAL4"/>
    <property type="match status" value="1"/>
</dbReference>
<feature type="region of interest" description="Disordered" evidence="6">
    <location>
        <begin position="76"/>
        <end position="117"/>
    </location>
</feature>
<dbReference type="GO" id="GO:0008270">
    <property type="term" value="F:zinc ion binding"/>
    <property type="evidence" value="ECO:0007669"/>
    <property type="project" value="InterPro"/>
</dbReference>
<evidence type="ECO:0000256" key="3">
    <source>
        <dbReference type="ARBA" id="ARBA00023125"/>
    </source>
</evidence>
<proteinExistence type="predicted"/>
<evidence type="ECO:0000256" key="4">
    <source>
        <dbReference type="ARBA" id="ARBA00023163"/>
    </source>
</evidence>
<dbReference type="PANTHER" id="PTHR31845">
    <property type="entry name" value="FINGER DOMAIN PROTEIN, PUTATIVE-RELATED"/>
    <property type="match status" value="1"/>
</dbReference>
<keyword evidence="9" id="KW-1185">Reference proteome</keyword>
<comment type="caution">
    <text evidence="8">The sequence shown here is derived from an EMBL/GenBank/DDBJ whole genome shotgun (WGS) entry which is preliminary data.</text>
</comment>
<evidence type="ECO:0000256" key="6">
    <source>
        <dbReference type="SAM" id="MobiDB-lite"/>
    </source>
</evidence>
<reference evidence="8" key="1">
    <citation type="submission" date="2023-01" db="EMBL/GenBank/DDBJ databases">
        <authorList>
            <person name="Piombo E."/>
        </authorList>
    </citation>
    <scope>NUCLEOTIDE SEQUENCE</scope>
</reference>
<keyword evidence="2" id="KW-0805">Transcription regulation</keyword>
<evidence type="ECO:0000313" key="9">
    <source>
        <dbReference type="Proteomes" id="UP001160390"/>
    </source>
</evidence>
<dbReference type="InterPro" id="IPR036864">
    <property type="entry name" value="Zn2-C6_fun-type_DNA-bd_sf"/>
</dbReference>
<dbReference type="GO" id="GO:0000981">
    <property type="term" value="F:DNA-binding transcription factor activity, RNA polymerase II-specific"/>
    <property type="evidence" value="ECO:0007669"/>
    <property type="project" value="InterPro"/>
</dbReference>
<dbReference type="PROSITE" id="PS00463">
    <property type="entry name" value="ZN2_CY6_FUNGAL_1"/>
    <property type="match status" value="1"/>
</dbReference>
<organism evidence="8 9">
    <name type="scientific">Clonostachys chloroleuca</name>
    <dbReference type="NCBI Taxonomy" id="1926264"/>
    <lineage>
        <taxon>Eukaryota</taxon>
        <taxon>Fungi</taxon>
        <taxon>Dikarya</taxon>
        <taxon>Ascomycota</taxon>
        <taxon>Pezizomycotina</taxon>
        <taxon>Sordariomycetes</taxon>
        <taxon>Hypocreomycetidae</taxon>
        <taxon>Hypocreales</taxon>
        <taxon>Bionectriaceae</taxon>
        <taxon>Clonostachys</taxon>
    </lineage>
</organism>
<dbReference type="GO" id="GO:0005634">
    <property type="term" value="C:nucleus"/>
    <property type="evidence" value="ECO:0007669"/>
    <property type="project" value="UniProtKB-SubCell"/>
</dbReference>